<feature type="domain" description="Metalloprotease TldD/E N-terminal" evidence="1">
    <location>
        <begin position="24"/>
        <end position="75"/>
    </location>
</feature>
<evidence type="ECO:0000313" key="4">
    <source>
        <dbReference type="Proteomes" id="UP000248410"/>
    </source>
</evidence>
<proteinExistence type="predicted"/>
<dbReference type="EMBL" id="CP029288">
    <property type="protein sequence ID" value="AWR97533.1"/>
    <property type="molecule type" value="Genomic_DNA"/>
</dbReference>
<sequence length="417" mass="47633">MELMHNIIDKAKNLGYSAELIYVNREEYTIEEGEQTYSRYLNEEGYGLRVFKDGKVGFAYSTKLTDSILENAIESLKVSEKDEANQVPPYNKPNYINLYNDFDLIEEAKKNMEKLKDLNEKINVISLTSTSWVSRIGIINTEGLDVSEKRSGITVLASANYKEGSYVGPEIYESMSFRNPNTDIQHLKDNLLEKVLITKEKTKLDFKPKSIILTPKAVYSLVFPLFRYAVSLENYYRGRTPFRENEEINKNLKIIDDPTLTESVYSRSFDAEGQQSRINTIIDREMKTFLSNTYWSNKAKKENTASASRSYASIPGIFPSNIIISFKDEYEDLEEENKIYIDEVQGVHTSNFDTGEFSVVGSVSWIIKGGKKISLREIVITSTLKDLLRNIVAVDKKREMYGNVISGNLEILNVSVV</sequence>
<dbReference type="SUPFAM" id="SSF111283">
    <property type="entry name" value="Putative modulator of DNA gyrase, PmbA/TldD"/>
    <property type="match status" value="1"/>
</dbReference>
<dbReference type="InterPro" id="IPR035068">
    <property type="entry name" value="TldD/PmbA_N"/>
</dbReference>
<accession>A0A2U9IND5</accession>
<dbReference type="Gene3D" id="3.30.2290.10">
    <property type="entry name" value="PmbA/TldD superfamily"/>
    <property type="match status" value="1"/>
</dbReference>
<dbReference type="InterPro" id="IPR047657">
    <property type="entry name" value="PmbA"/>
</dbReference>
<dbReference type="Pfam" id="PF19289">
    <property type="entry name" value="PmbA_TldD_3rd"/>
    <property type="match status" value="1"/>
</dbReference>
<dbReference type="GO" id="GO:0005829">
    <property type="term" value="C:cytosol"/>
    <property type="evidence" value="ECO:0007669"/>
    <property type="project" value="TreeGrafter"/>
</dbReference>
<keyword evidence="4" id="KW-1185">Reference proteome</keyword>
<dbReference type="InterPro" id="IPR002510">
    <property type="entry name" value="Metalloprtase-TldD/E_N"/>
</dbReference>
<organism evidence="3 4">
    <name type="scientific">Acidianus sulfidivorans JP7</name>
    <dbReference type="NCBI Taxonomy" id="619593"/>
    <lineage>
        <taxon>Archaea</taxon>
        <taxon>Thermoproteota</taxon>
        <taxon>Thermoprotei</taxon>
        <taxon>Sulfolobales</taxon>
        <taxon>Sulfolobaceae</taxon>
        <taxon>Acidianus</taxon>
    </lineage>
</organism>
<evidence type="ECO:0000313" key="3">
    <source>
        <dbReference type="EMBL" id="AWR97533.1"/>
    </source>
</evidence>
<dbReference type="AlphaFoldDB" id="A0A2U9IND5"/>
<feature type="domain" description="Metalloprotease TldD/E C-terminal" evidence="2">
    <location>
        <begin position="211"/>
        <end position="416"/>
    </location>
</feature>
<dbReference type="Proteomes" id="UP000248410">
    <property type="component" value="Chromosome"/>
</dbReference>
<dbReference type="PANTHER" id="PTHR43421">
    <property type="entry name" value="METALLOPROTEASE PMBA"/>
    <property type="match status" value="1"/>
</dbReference>
<name>A0A2U9IND5_9CREN</name>
<dbReference type="GO" id="GO:0006508">
    <property type="term" value="P:proteolysis"/>
    <property type="evidence" value="ECO:0007669"/>
    <property type="project" value="InterPro"/>
</dbReference>
<dbReference type="InterPro" id="IPR036059">
    <property type="entry name" value="TldD/PmbA_sf"/>
</dbReference>
<evidence type="ECO:0000259" key="2">
    <source>
        <dbReference type="Pfam" id="PF19289"/>
    </source>
</evidence>
<evidence type="ECO:0000259" key="1">
    <source>
        <dbReference type="Pfam" id="PF01523"/>
    </source>
</evidence>
<dbReference type="GO" id="GO:0008237">
    <property type="term" value="F:metallopeptidase activity"/>
    <property type="evidence" value="ECO:0007669"/>
    <property type="project" value="InterPro"/>
</dbReference>
<dbReference type="InterPro" id="IPR045569">
    <property type="entry name" value="Metalloprtase-TldD/E_C"/>
</dbReference>
<dbReference type="Pfam" id="PF01523">
    <property type="entry name" value="PmbA_TldD_1st"/>
    <property type="match status" value="1"/>
</dbReference>
<reference evidence="3 4" key="1">
    <citation type="submission" date="2018-05" db="EMBL/GenBank/DDBJ databases">
        <title>Complete Genome Sequences of Extremely Thermoacidophilic, Metal-Mobilizing Type-Strain Members of the Archaeal Family Sulfolobaceae: Acidianus brierleyi DSM-1651T, Acidianus sulfidivorans DSM-18786T, Metallosphaera hakonensis DSM-7519T, and Metallosphaera prunae DSM-10039T.</title>
        <authorList>
            <person name="Counts J.A."/>
            <person name="Kelly R.M."/>
        </authorList>
    </citation>
    <scope>NUCLEOTIDE SEQUENCE [LARGE SCALE GENOMIC DNA]</scope>
    <source>
        <strain evidence="3 4">JP7</strain>
    </source>
</reference>
<dbReference type="KEGG" id="asul:DFR86_08195"/>
<dbReference type="PANTHER" id="PTHR43421:SF1">
    <property type="entry name" value="METALLOPROTEASE PMBA"/>
    <property type="match status" value="1"/>
</dbReference>
<protein>
    <submittedName>
        <fullName evidence="3">TldD/PmbA family protein</fullName>
    </submittedName>
</protein>
<gene>
    <name evidence="3" type="ORF">DFR86_08195</name>
</gene>